<evidence type="ECO:0000313" key="1">
    <source>
        <dbReference type="EMBL" id="KAH7949612.1"/>
    </source>
</evidence>
<accession>A0ACB8CRG3</accession>
<organism evidence="1 2">
    <name type="scientific">Dermacentor silvarum</name>
    <name type="common">Tick</name>
    <dbReference type="NCBI Taxonomy" id="543639"/>
    <lineage>
        <taxon>Eukaryota</taxon>
        <taxon>Metazoa</taxon>
        <taxon>Ecdysozoa</taxon>
        <taxon>Arthropoda</taxon>
        <taxon>Chelicerata</taxon>
        <taxon>Arachnida</taxon>
        <taxon>Acari</taxon>
        <taxon>Parasitiformes</taxon>
        <taxon>Ixodida</taxon>
        <taxon>Ixodoidea</taxon>
        <taxon>Ixodidae</taxon>
        <taxon>Rhipicephalinae</taxon>
        <taxon>Dermacentor</taxon>
    </lineage>
</organism>
<protein>
    <submittedName>
        <fullName evidence="1">Uncharacterized protein</fullName>
    </submittedName>
</protein>
<reference evidence="1" key="1">
    <citation type="submission" date="2020-05" db="EMBL/GenBank/DDBJ databases">
        <title>Large-scale comparative analyses of tick genomes elucidate their genetic diversity and vector capacities.</title>
        <authorList>
            <person name="Jia N."/>
            <person name="Wang J."/>
            <person name="Shi W."/>
            <person name="Du L."/>
            <person name="Sun Y."/>
            <person name="Zhan W."/>
            <person name="Jiang J."/>
            <person name="Wang Q."/>
            <person name="Zhang B."/>
            <person name="Ji P."/>
            <person name="Sakyi L.B."/>
            <person name="Cui X."/>
            <person name="Yuan T."/>
            <person name="Jiang B."/>
            <person name="Yang W."/>
            <person name="Lam T.T.-Y."/>
            <person name="Chang Q."/>
            <person name="Ding S."/>
            <person name="Wang X."/>
            <person name="Zhu J."/>
            <person name="Ruan X."/>
            <person name="Zhao L."/>
            <person name="Wei J."/>
            <person name="Que T."/>
            <person name="Du C."/>
            <person name="Cheng J."/>
            <person name="Dai P."/>
            <person name="Han X."/>
            <person name="Huang E."/>
            <person name="Gao Y."/>
            <person name="Liu J."/>
            <person name="Shao H."/>
            <person name="Ye R."/>
            <person name="Li L."/>
            <person name="Wei W."/>
            <person name="Wang X."/>
            <person name="Wang C."/>
            <person name="Yang T."/>
            <person name="Huo Q."/>
            <person name="Li W."/>
            <person name="Guo W."/>
            <person name="Chen H."/>
            <person name="Zhou L."/>
            <person name="Ni X."/>
            <person name="Tian J."/>
            <person name="Zhou Y."/>
            <person name="Sheng Y."/>
            <person name="Liu T."/>
            <person name="Pan Y."/>
            <person name="Xia L."/>
            <person name="Li J."/>
            <person name="Zhao F."/>
            <person name="Cao W."/>
        </authorList>
    </citation>
    <scope>NUCLEOTIDE SEQUENCE</scope>
    <source>
        <strain evidence="1">Dsil-2018</strain>
    </source>
</reference>
<comment type="caution">
    <text evidence="1">The sequence shown here is derived from an EMBL/GenBank/DDBJ whole genome shotgun (WGS) entry which is preliminary data.</text>
</comment>
<evidence type="ECO:0000313" key="2">
    <source>
        <dbReference type="Proteomes" id="UP000821865"/>
    </source>
</evidence>
<name>A0ACB8CRG3_DERSI</name>
<keyword evidence="2" id="KW-1185">Reference proteome</keyword>
<dbReference type="Proteomes" id="UP000821865">
    <property type="component" value="Chromosome 5"/>
</dbReference>
<gene>
    <name evidence="1" type="ORF">HPB49_012755</name>
</gene>
<sequence>MAVVDSSGDGGTLKNCAFGKALVKGDPHLACYMLPGTTTAAPHVLVGGDEAFQLRRDFMRPFPSKHLEDEKGVSNYSLSRAREINKNKRTGSGCIRWPFYWELHKFLETLPINDATLVCESACSDDATVEQILRQMEVGDPAADDQPEPPPDKDMLDVPPSPCAEENALPAPTAHSNEAEETGDAGEHRLRGALLLSDDSSESLMCLDECLLYR</sequence>
<dbReference type="EMBL" id="CM023474">
    <property type="protein sequence ID" value="KAH7949612.1"/>
    <property type="molecule type" value="Genomic_DNA"/>
</dbReference>
<proteinExistence type="predicted"/>